<evidence type="ECO:0000256" key="13">
    <source>
        <dbReference type="ARBA" id="ARBA00023136"/>
    </source>
</evidence>
<comment type="catalytic activity">
    <reaction evidence="15">
        <text>L-seryl-[protein] + ATP = O-phospho-L-seryl-[protein] + ADP + H(+)</text>
        <dbReference type="Rhea" id="RHEA:17989"/>
        <dbReference type="Rhea" id="RHEA-COMP:9863"/>
        <dbReference type="Rhea" id="RHEA-COMP:11604"/>
        <dbReference type="ChEBI" id="CHEBI:15378"/>
        <dbReference type="ChEBI" id="CHEBI:29999"/>
        <dbReference type="ChEBI" id="CHEBI:30616"/>
        <dbReference type="ChEBI" id="CHEBI:83421"/>
        <dbReference type="ChEBI" id="CHEBI:456216"/>
        <dbReference type="EC" id="2.7.11.1"/>
    </reaction>
</comment>
<keyword evidence="3" id="KW-0723">Serine/threonine-protein kinase</keyword>
<dbReference type="PANTHER" id="PTHR45631">
    <property type="entry name" value="OS07G0107800 PROTEIN-RELATED"/>
    <property type="match status" value="1"/>
</dbReference>
<dbReference type="InterPro" id="IPR000719">
    <property type="entry name" value="Prot_kinase_dom"/>
</dbReference>
<dbReference type="SMR" id="A0A0A0K786"/>
<gene>
    <name evidence="19" type="ORF">Csa_7G452100</name>
</gene>
<reference evidence="19 20" key="2">
    <citation type="journal article" date="2009" name="PLoS ONE">
        <title>An integrated genetic and cytogenetic map of the cucumber genome.</title>
        <authorList>
            <person name="Ren Y."/>
            <person name="Zhang Z."/>
            <person name="Liu J."/>
            <person name="Staub J.E."/>
            <person name="Han Y."/>
            <person name="Cheng Z."/>
            <person name="Li X."/>
            <person name="Lu J."/>
            <person name="Miao H."/>
            <person name="Kang H."/>
            <person name="Xie B."/>
            <person name="Gu X."/>
            <person name="Wang X."/>
            <person name="Du Y."/>
            <person name="Jin W."/>
            <person name="Huang S."/>
        </authorList>
    </citation>
    <scope>NUCLEOTIDE SEQUENCE [LARGE SCALE GENOMIC DNA]</scope>
    <source>
        <strain evidence="20">cv. 9930</strain>
    </source>
</reference>
<dbReference type="Gramene" id="KGN45555">
    <property type="protein sequence ID" value="KGN45555"/>
    <property type="gene ID" value="Csa_7G452100"/>
</dbReference>
<reference evidence="19 20" key="1">
    <citation type="journal article" date="2009" name="Nat. Genet.">
        <title>The genome of the cucumber, Cucumis sativus L.</title>
        <authorList>
            <person name="Huang S."/>
            <person name="Li R."/>
            <person name="Zhang Z."/>
            <person name="Li L."/>
            <person name="Gu X."/>
            <person name="Fan W."/>
            <person name="Lucas W.J."/>
            <person name="Wang X."/>
            <person name="Xie B."/>
            <person name="Ni P."/>
            <person name="Ren Y."/>
            <person name="Zhu H."/>
            <person name="Li J."/>
            <person name="Lin K."/>
            <person name="Jin W."/>
            <person name="Fei Z."/>
            <person name="Li G."/>
            <person name="Staub J."/>
            <person name="Kilian A."/>
            <person name="van der Vossen E.A."/>
            <person name="Wu Y."/>
            <person name="Guo J."/>
            <person name="He J."/>
            <person name="Jia Z."/>
            <person name="Ren Y."/>
            <person name="Tian G."/>
            <person name="Lu Y."/>
            <person name="Ruan J."/>
            <person name="Qian W."/>
            <person name="Wang M."/>
            <person name="Huang Q."/>
            <person name="Li B."/>
            <person name="Xuan Z."/>
            <person name="Cao J."/>
            <person name="Asan"/>
            <person name="Wu Z."/>
            <person name="Zhang J."/>
            <person name="Cai Q."/>
            <person name="Bai Y."/>
            <person name="Zhao B."/>
            <person name="Han Y."/>
            <person name="Li Y."/>
            <person name="Li X."/>
            <person name="Wang S."/>
            <person name="Shi Q."/>
            <person name="Liu S."/>
            <person name="Cho W.K."/>
            <person name="Kim J.Y."/>
            <person name="Xu Y."/>
            <person name="Heller-Uszynska K."/>
            <person name="Miao H."/>
            <person name="Cheng Z."/>
            <person name="Zhang S."/>
            <person name="Wu J."/>
            <person name="Yang Y."/>
            <person name="Kang H."/>
            <person name="Li M."/>
            <person name="Liang H."/>
            <person name="Ren X."/>
            <person name="Shi Z."/>
            <person name="Wen M."/>
            <person name="Jian M."/>
            <person name="Yang H."/>
            <person name="Zhang G."/>
            <person name="Yang Z."/>
            <person name="Chen R."/>
            <person name="Liu S."/>
            <person name="Li J."/>
            <person name="Ma L."/>
            <person name="Liu H."/>
            <person name="Zhou Y."/>
            <person name="Zhao J."/>
            <person name="Fang X."/>
            <person name="Li G."/>
            <person name="Fang L."/>
            <person name="Li Y."/>
            <person name="Liu D."/>
            <person name="Zheng H."/>
            <person name="Zhang Y."/>
            <person name="Qin N."/>
            <person name="Li Z."/>
            <person name="Yang G."/>
            <person name="Yang S."/>
            <person name="Bolund L."/>
            <person name="Kristiansen K."/>
            <person name="Zheng H."/>
            <person name="Li S."/>
            <person name="Zhang X."/>
            <person name="Yang H."/>
            <person name="Wang J."/>
            <person name="Sun R."/>
            <person name="Zhang B."/>
            <person name="Jiang S."/>
            <person name="Wang J."/>
            <person name="Du Y."/>
            <person name="Li S."/>
        </authorList>
    </citation>
    <scope>NUCLEOTIDE SEQUENCE [LARGE SCALE GENOMIC DNA]</scope>
    <source>
        <strain evidence="20">cv. 9930</strain>
    </source>
</reference>
<dbReference type="Pfam" id="PF12819">
    <property type="entry name" value="Malectin_like"/>
    <property type="match status" value="1"/>
</dbReference>
<evidence type="ECO:0000256" key="3">
    <source>
        <dbReference type="ARBA" id="ARBA00022527"/>
    </source>
</evidence>
<keyword evidence="5" id="KW-0808">Transferase</keyword>
<dbReference type="eggNOG" id="ENOG502QQCZ">
    <property type="taxonomic scope" value="Eukaryota"/>
</dbReference>
<proteinExistence type="predicted"/>
<dbReference type="AlphaFoldDB" id="A0A0A0K786"/>
<dbReference type="PROSITE" id="PS50011">
    <property type="entry name" value="PROTEIN_KINASE_DOM"/>
    <property type="match status" value="1"/>
</dbReference>
<dbReference type="InterPro" id="IPR001611">
    <property type="entry name" value="Leu-rich_rpt"/>
</dbReference>
<evidence type="ECO:0000256" key="16">
    <source>
        <dbReference type="PROSITE-ProRule" id="PRU10141"/>
    </source>
</evidence>
<dbReference type="PROSITE" id="PS00107">
    <property type="entry name" value="PROTEIN_KINASE_ATP"/>
    <property type="match status" value="1"/>
</dbReference>
<keyword evidence="7" id="KW-0732">Signal</keyword>
<dbReference type="PROSITE" id="PS51450">
    <property type="entry name" value="LRR"/>
    <property type="match status" value="1"/>
</dbReference>
<dbReference type="Gene3D" id="3.80.10.10">
    <property type="entry name" value="Ribonuclease Inhibitor"/>
    <property type="match status" value="1"/>
</dbReference>
<reference evidence="19 20" key="4">
    <citation type="journal article" date="2011" name="BMC Genomics">
        <title>RNA-Seq improves annotation of protein-coding genes in the cucumber genome.</title>
        <authorList>
            <person name="Li Z."/>
            <person name="Zhang Z."/>
            <person name="Yan P."/>
            <person name="Huang S."/>
            <person name="Fei Z."/>
            <person name="Lin K."/>
        </authorList>
    </citation>
    <scope>NUCLEOTIDE SEQUENCE [LARGE SCALE GENOMIC DNA]</scope>
    <source>
        <strain evidence="20">cv. 9930</strain>
    </source>
</reference>
<organism evidence="19 20">
    <name type="scientific">Cucumis sativus</name>
    <name type="common">Cucumber</name>
    <dbReference type="NCBI Taxonomy" id="3659"/>
    <lineage>
        <taxon>Eukaryota</taxon>
        <taxon>Viridiplantae</taxon>
        <taxon>Streptophyta</taxon>
        <taxon>Embryophyta</taxon>
        <taxon>Tracheophyta</taxon>
        <taxon>Spermatophyta</taxon>
        <taxon>Magnoliopsida</taxon>
        <taxon>eudicotyledons</taxon>
        <taxon>Gunneridae</taxon>
        <taxon>Pentapetalae</taxon>
        <taxon>rosids</taxon>
        <taxon>fabids</taxon>
        <taxon>Cucurbitales</taxon>
        <taxon>Cucurbitaceae</taxon>
        <taxon>Benincaseae</taxon>
        <taxon>Cucumis</taxon>
    </lineage>
</organism>
<keyword evidence="10" id="KW-0418">Kinase</keyword>
<dbReference type="InterPro" id="IPR001245">
    <property type="entry name" value="Ser-Thr/Tyr_kinase_cat_dom"/>
</dbReference>
<evidence type="ECO:0000256" key="11">
    <source>
        <dbReference type="ARBA" id="ARBA00022840"/>
    </source>
</evidence>
<dbReference type="Gene3D" id="1.10.510.10">
    <property type="entry name" value="Transferase(Phosphotransferase) domain 1"/>
    <property type="match status" value="1"/>
</dbReference>
<dbReference type="InterPro" id="IPR017441">
    <property type="entry name" value="Protein_kinase_ATP_BS"/>
</dbReference>
<dbReference type="SMART" id="SM00220">
    <property type="entry name" value="S_TKc"/>
    <property type="match status" value="1"/>
</dbReference>
<feature type="binding site" evidence="16">
    <location>
        <position position="481"/>
    </location>
    <ligand>
        <name>ATP</name>
        <dbReference type="ChEBI" id="CHEBI:30616"/>
    </ligand>
</feature>
<dbReference type="InterPro" id="IPR008271">
    <property type="entry name" value="Ser/Thr_kinase_AS"/>
</dbReference>
<evidence type="ECO:0000256" key="17">
    <source>
        <dbReference type="SAM" id="Phobius"/>
    </source>
</evidence>
<keyword evidence="20" id="KW-1185">Reference proteome</keyword>
<evidence type="ECO:0000256" key="2">
    <source>
        <dbReference type="ARBA" id="ARBA00012513"/>
    </source>
</evidence>
<dbReference type="FunFam" id="3.80.10.10:FF:000129">
    <property type="entry name" value="Leucine-rich repeat receptor-like kinase"/>
    <property type="match status" value="1"/>
</dbReference>
<keyword evidence="9 16" id="KW-0547">Nucleotide-binding</keyword>
<dbReference type="InterPro" id="IPR024788">
    <property type="entry name" value="Malectin-like_Carb-bd_dom"/>
</dbReference>
<keyword evidence="6 17" id="KW-0812">Transmembrane</keyword>
<accession>A0A0A0K786</accession>
<protein>
    <recommendedName>
        <fullName evidence="2">non-specific serine/threonine protein kinase</fullName>
        <ecNumber evidence="2">2.7.11.1</ecNumber>
    </recommendedName>
</protein>
<dbReference type="InterPro" id="IPR011009">
    <property type="entry name" value="Kinase-like_dom_sf"/>
</dbReference>
<sequence length="749" mass="84111">MIEYTASEVYKEIIHIPSVNRVQICLINTGTGIPFISALEFRPLPEDTYPIQFGSLSTFDRLNMGSGSNEKYRYPYDVFDRIWYPFHDDDYFIQLNTSLTVNVDGHNKYHPAAIVMETAIAPKNTSSSINLWWKSDDENIQYYIYFHFAELIKLPRKQFRGFNISHNGKYWDGPIIPDYLYPSSYYKTKPLEFPQKQHNLSFFRTDNSTLPPIINALEVYFRIEISELESDQEDVDTMRKLKSTYGVIKDWQGDPCIPKAYPWNGVGCTNESIPRIISLNLSSSGLTGDISPDLSNLAALETLDLSNNGLTGKLPDSLSKLSNLKVLNLENNNLSCPIPPVLLRRFNDNSLSLSVKGNPNLEAHPLSDCTEEQKGEKQKKKNKFVIPVVASVGGLLAISTIAGIFFCIARRKRKEKGKEVLEVDRPQTNPSIGSSSLKTRRRQFTYSEVVTMTNNFDQILGRGSFGAVYHGLIDDIQVAVKMLAPSAIQGHDQFKEEEFHHRNLTNLVGYLNEGTHLGLIYEYMANGTLAQRLSEISSNVISWEDRLRIAMDAAQGLEHLHVGCKPPIVHGDVKLANILLTENFQAKLSDFGLSKSYPTNDKTGYLDPEYKTSNRLSPKSDVYSFGIALLEIVSCRPVISKSQGQNSVHIVKWIGSMVAQGDIRNIGDPRLKGEYNIRSVRKAVEVAMACVAVNSERRPTINQVLAELKSCLATELTRTPDSQPPNSTESIEMTSIYMVLPPQSGPMAR</sequence>
<evidence type="ECO:0000256" key="4">
    <source>
        <dbReference type="ARBA" id="ARBA00022614"/>
    </source>
</evidence>
<dbReference type="OMA" id="HERSNVF"/>
<dbReference type="EC" id="2.7.11.1" evidence="2"/>
<evidence type="ECO:0000256" key="8">
    <source>
        <dbReference type="ARBA" id="ARBA00022737"/>
    </source>
</evidence>
<evidence type="ECO:0000256" key="7">
    <source>
        <dbReference type="ARBA" id="ARBA00022729"/>
    </source>
</evidence>
<reference evidence="19 20" key="3">
    <citation type="journal article" date="2010" name="BMC Genomics">
        <title>Transcriptome sequencing and comparative analysis of cucumber flowers with different sex types.</title>
        <authorList>
            <person name="Guo S."/>
            <person name="Zheng Y."/>
            <person name="Joung J.G."/>
            <person name="Liu S."/>
            <person name="Zhang Z."/>
            <person name="Crasta O.R."/>
            <person name="Sobral B.W."/>
            <person name="Xu Y."/>
            <person name="Huang S."/>
            <person name="Fei Z."/>
        </authorList>
    </citation>
    <scope>NUCLEOTIDE SEQUENCE [LARGE SCALE GENOMIC DNA]</scope>
    <source>
        <strain evidence="20">cv. 9930</strain>
    </source>
</reference>
<dbReference type="Proteomes" id="UP000029981">
    <property type="component" value="Chromosome 7"/>
</dbReference>
<evidence type="ECO:0000256" key="9">
    <source>
        <dbReference type="ARBA" id="ARBA00022741"/>
    </source>
</evidence>
<evidence type="ECO:0000313" key="20">
    <source>
        <dbReference type="Proteomes" id="UP000029981"/>
    </source>
</evidence>
<feature type="transmembrane region" description="Helical" evidence="17">
    <location>
        <begin position="384"/>
        <end position="408"/>
    </location>
</feature>
<evidence type="ECO:0000256" key="14">
    <source>
        <dbReference type="ARBA" id="ARBA00047899"/>
    </source>
</evidence>
<evidence type="ECO:0000256" key="6">
    <source>
        <dbReference type="ARBA" id="ARBA00022692"/>
    </source>
</evidence>
<dbReference type="SUPFAM" id="SSF56112">
    <property type="entry name" value="Protein kinase-like (PK-like)"/>
    <property type="match status" value="1"/>
</dbReference>
<dbReference type="GO" id="GO:0005524">
    <property type="term" value="F:ATP binding"/>
    <property type="evidence" value="ECO:0007669"/>
    <property type="project" value="UniProtKB-UniRule"/>
</dbReference>
<feature type="domain" description="Protein kinase" evidence="18">
    <location>
        <begin position="454"/>
        <end position="712"/>
    </location>
</feature>
<dbReference type="PANTHER" id="PTHR45631:SF202">
    <property type="entry name" value="SENESCENCE-INDUCED RECEPTOR-LIKE SERINE_THREONINE-PROTEIN KINASE"/>
    <property type="match status" value="1"/>
</dbReference>
<dbReference type="EMBL" id="CM002928">
    <property type="protein sequence ID" value="KGN45555.1"/>
    <property type="molecule type" value="Genomic_DNA"/>
</dbReference>
<dbReference type="Gene3D" id="3.30.200.20">
    <property type="entry name" value="Phosphorylase Kinase, domain 1"/>
    <property type="match status" value="1"/>
</dbReference>
<keyword evidence="8" id="KW-0677">Repeat</keyword>
<dbReference type="Pfam" id="PF13855">
    <property type="entry name" value="LRR_8"/>
    <property type="match status" value="1"/>
</dbReference>
<dbReference type="Pfam" id="PF07714">
    <property type="entry name" value="PK_Tyr_Ser-Thr"/>
    <property type="match status" value="1"/>
</dbReference>
<evidence type="ECO:0000256" key="12">
    <source>
        <dbReference type="ARBA" id="ARBA00022989"/>
    </source>
</evidence>
<evidence type="ECO:0000256" key="10">
    <source>
        <dbReference type="ARBA" id="ARBA00022777"/>
    </source>
</evidence>
<evidence type="ECO:0000259" key="18">
    <source>
        <dbReference type="PROSITE" id="PS50011"/>
    </source>
</evidence>
<keyword evidence="13 17" id="KW-0472">Membrane</keyword>
<keyword evidence="4" id="KW-0433">Leucine-rich repeat</keyword>
<dbReference type="PROSITE" id="PS00108">
    <property type="entry name" value="PROTEIN_KINASE_ST"/>
    <property type="match status" value="1"/>
</dbReference>
<dbReference type="PRINTS" id="PR00019">
    <property type="entry name" value="LEURICHRPT"/>
</dbReference>
<dbReference type="GO" id="GO:0016020">
    <property type="term" value="C:membrane"/>
    <property type="evidence" value="ECO:0007669"/>
    <property type="project" value="UniProtKB-SubCell"/>
</dbReference>
<evidence type="ECO:0000256" key="1">
    <source>
        <dbReference type="ARBA" id="ARBA00004167"/>
    </source>
</evidence>
<comment type="catalytic activity">
    <reaction evidence="14">
        <text>L-threonyl-[protein] + ATP = O-phospho-L-threonyl-[protein] + ADP + H(+)</text>
        <dbReference type="Rhea" id="RHEA:46608"/>
        <dbReference type="Rhea" id="RHEA-COMP:11060"/>
        <dbReference type="Rhea" id="RHEA-COMP:11605"/>
        <dbReference type="ChEBI" id="CHEBI:15378"/>
        <dbReference type="ChEBI" id="CHEBI:30013"/>
        <dbReference type="ChEBI" id="CHEBI:30616"/>
        <dbReference type="ChEBI" id="CHEBI:61977"/>
        <dbReference type="ChEBI" id="CHEBI:456216"/>
        <dbReference type="EC" id="2.7.11.1"/>
    </reaction>
</comment>
<keyword evidence="12 17" id="KW-1133">Transmembrane helix</keyword>
<evidence type="ECO:0000256" key="15">
    <source>
        <dbReference type="ARBA" id="ARBA00048679"/>
    </source>
</evidence>
<dbReference type="SUPFAM" id="SSF52058">
    <property type="entry name" value="L domain-like"/>
    <property type="match status" value="1"/>
</dbReference>
<dbReference type="GO" id="GO:0004674">
    <property type="term" value="F:protein serine/threonine kinase activity"/>
    <property type="evidence" value="ECO:0007669"/>
    <property type="project" value="UniProtKB-KW"/>
</dbReference>
<evidence type="ECO:0000256" key="5">
    <source>
        <dbReference type="ARBA" id="ARBA00022679"/>
    </source>
</evidence>
<comment type="subcellular location">
    <subcellularLocation>
        <location evidence="1">Membrane</location>
        <topology evidence="1">Single-pass membrane protein</topology>
    </subcellularLocation>
</comment>
<keyword evidence="11 16" id="KW-0067">ATP-binding</keyword>
<dbReference type="InterPro" id="IPR032675">
    <property type="entry name" value="LRR_dom_sf"/>
</dbReference>
<name>A0A0A0K786_CUCSA</name>
<evidence type="ECO:0000313" key="19">
    <source>
        <dbReference type="EMBL" id="KGN45555.1"/>
    </source>
</evidence>